<evidence type="ECO:0008006" key="15">
    <source>
        <dbReference type="Google" id="ProtNLM"/>
    </source>
</evidence>
<dbReference type="OMA" id="NNDHGWQ"/>
<reference evidence="13 14" key="1">
    <citation type="submission" date="2020-04" db="EMBL/GenBank/DDBJ databases">
        <title>Plant Genome Project.</title>
        <authorList>
            <person name="Zhang R.-G."/>
        </authorList>
    </citation>
    <scope>NUCLEOTIDE SEQUENCE [LARGE SCALE GENOMIC DNA]</scope>
    <source>
        <strain evidence="13">YNK0</strain>
        <tissue evidence="13">Leaf</tissue>
    </source>
</reference>
<sequence length="652" mass="72287">MEENSTHLESNLNEKDKSSNTNSNNDHGWQKVTYIKRQRKPSSKPSDFVTDSDRFRSLEQQSKERRSRALEAQKSAAAAASATEIVNRSKHQSDDDEDDSDSEISVRVKNEIAEAKKPKEKKPKKPKISVADAASKIDASDLAAFLIDVSASYDESQQDIQLMRFADYFGHAFSSVSASQFPWTKMFKESTVAKMADIPLLHISEAVYKTSVDWINQRSSEALGSFVLWLLDSILVDLANQQGVVKGSKKVIQQASPKAQVAIFVVLAMLLRRKPDVLISLLPISREDPKYLGQDKLPIIVWMITQASHGDLVVGMYLWVHNLLPIISGKSSCNPQSRDLVLQLAERILSSPKARPILLNGAVRKGERLVPPSALELLMQATFSASSARVKATERFEAIYPTLREVALTGSPGSKAMKQVSQQILSFVVKEAGESIPELSEEATGIFIWCLSQNPDCYKQWDKIYLDNLEASVAVLRKLSDEWKEHSVKHSSLEPMRETLKGFRQTNEKALASGEDAARQASFKDADKYCKVILGRLSHGNGCMKSVVFAFIALALGAVIVSQNMESWDWNKLSNEKALASGEDAAQQPSFKDADKYCKVFLGRLSRGNGCMKSLVFAFIALTVGAVVVPPNMESWDWNKLSVMFFTVPGVG</sequence>
<keyword evidence="6" id="KW-0256">Endoplasmic reticulum</keyword>
<keyword evidence="9" id="KW-0325">Glycoprotein</keyword>
<feature type="compositionally biased region" description="Basic and acidic residues" evidence="11">
    <location>
        <begin position="104"/>
        <end position="117"/>
    </location>
</feature>
<feature type="transmembrane region" description="Helical" evidence="12">
    <location>
        <begin position="544"/>
        <end position="562"/>
    </location>
</feature>
<dbReference type="PANTHER" id="PTHR13448:SF0">
    <property type="entry name" value="TRANSMEMBRANE PROTEIN 214"/>
    <property type="match status" value="1"/>
</dbReference>
<comment type="subcellular location">
    <subcellularLocation>
        <location evidence="1">Endoplasmic reticulum membrane</location>
        <topology evidence="1">Multi-pass membrane protein</topology>
    </subcellularLocation>
</comment>
<feature type="compositionally biased region" description="Basic residues" evidence="11">
    <location>
        <begin position="118"/>
        <end position="127"/>
    </location>
</feature>
<evidence type="ECO:0000256" key="4">
    <source>
        <dbReference type="ARBA" id="ARBA00022692"/>
    </source>
</evidence>
<keyword evidence="5" id="KW-0053">Apoptosis</keyword>
<dbReference type="InterPro" id="IPR019308">
    <property type="entry name" value="TMEM214"/>
</dbReference>
<evidence type="ECO:0000313" key="13">
    <source>
        <dbReference type="EMBL" id="KAF8378608.1"/>
    </source>
</evidence>
<keyword evidence="8 12" id="KW-0472">Membrane</keyword>
<keyword evidence="7 12" id="KW-1133">Transmembrane helix</keyword>
<keyword evidence="14" id="KW-1185">Reference proteome</keyword>
<feature type="compositionally biased region" description="Basic and acidic residues" evidence="11">
    <location>
        <begin position="51"/>
        <end position="71"/>
    </location>
</feature>
<protein>
    <recommendedName>
        <fullName evidence="15">Transmembrane protein 214</fullName>
    </recommendedName>
</protein>
<dbReference type="OrthoDB" id="10022292at2759"/>
<accession>A0A834YAF5</accession>
<evidence type="ECO:0000313" key="14">
    <source>
        <dbReference type="Proteomes" id="UP000655225"/>
    </source>
</evidence>
<evidence type="ECO:0000256" key="6">
    <source>
        <dbReference type="ARBA" id="ARBA00022824"/>
    </source>
</evidence>
<keyword evidence="4 12" id="KW-0812">Transmembrane</keyword>
<comment type="subunit">
    <text evidence="3">Constitutively interacts with CASP4; required for the localization of procaspase 4 to the ER.</text>
</comment>
<dbReference type="AlphaFoldDB" id="A0A834YAF5"/>
<comment type="caution">
    <text evidence="13">The sequence shown here is derived from an EMBL/GenBank/DDBJ whole genome shotgun (WGS) entry which is preliminary data.</text>
</comment>
<evidence type="ECO:0000256" key="10">
    <source>
        <dbReference type="ARBA" id="ARBA00024938"/>
    </source>
</evidence>
<dbReference type="EMBL" id="JABCRI010000023">
    <property type="protein sequence ID" value="KAF8378608.1"/>
    <property type="molecule type" value="Genomic_DNA"/>
</dbReference>
<dbReference type="Proteomes" id="UP000655225">
    <property type="component" value="Unassembled WGS sequence"/>
</dbReference>
<feature type="region of interest" description="Disordered" evidence="11">
    <location>
        <begin position="1"/>
        <end position="130"/>
    </location>
</feature>
<evidence type="ECO:0000256" key="11">
    <source>
        <dbReference type="SAM" id="MobiDB-lite"/>
    </source>
</evidence>
<proteinExistence type="inferred from homology"/>
<feature type="transmembrane region" description="Helical" evidence="12">
    <location>
        <begin position="614"/>
        <end position="633"/>
    </location>
</feature>
<evidence type="ECO:0000256" key="9">
    <source>
        <dbReference type="ARBA" id="ARBA00023180"/>
    </source>
</evidence>
<comment type="function">
    <text evidence="10">Critical mediator, in cooperation with CASP4, of endoplasmic reticulum-stress induced apoptosis. Required or the activation of CASP4 following endoplasmic reticulum stress.</text>
</comment>
<evidence type="ECO:0000256" key="1">
    <source>
        <dbReference type="ARBA" id="ARBA00004477"/>
    </source>
</evidence>
<organism evidence="13 14">
    <name type="scientific">Tetracentron sinense</name>
    <name type="common">Spur-leaf</name>
    <dbReference type="NCBI Taxonomy" id="13715"/>
    <lineage>
        <taxon>Eukaryota</taxon>
        <taxon>Viridiplantae</taxon>
        <taxon>Streptophyta</taxon>
        <taxon>Embryophyta</taxon>
        <taxon>Tracheophyta</taxon>
        <taxon>Spermatophyta</taxon>
        <taxon>Magnoliopsida</taxon>
        <taxon>Trochodendrales</taxon>
        <taxon>Trochodendraceae</taxon>
        <taxon>Tetracentron</taxon>
    </lineage>
</organism>
<name>A0A834YAF5_TETSI</name>
<dbReference type="Pfam" id="PF10151">
    <property type="entry name" value="TMEM214"/>
    <property type="match status" value="1"/>
</dbReference>
<evidence type="ECO:0000256" key="12">
    <source>
        <dbReference type="SAM" id="Phobius"/>
    </source>
</evidence>
<dbReference type="GO" id="GO:0005794">
    <property type="term" value="C:Golgi apparatus"/>
    <property type="evidence" value="ECO:0007669"/>
    <property type="project" value="TreeGrafter"/>
</dbReference>
<comment type="similarity">
    <text evidence="2">Belongs to the TMEM214 family.</text>
</comment>
<evidence type="ECO:0000256" key="8">
    <source>
        <dbReference type="ARBA" id="ARBA00023136"/>
    </source>
</evidence>
<evidence type="ECO:0000256" key="5">
    <source>
        <dbReference type="ARBA" id="ARBA00022703"/>
    </source>
</evidence>
<dbReference type="GO" id="GO:0005789">
    <property type="term" value="C:endoplasmic reticulum membrane"/>
    <property type="evidence" value="ECO:0007669"/>
    <property type="project" value="UniProtKB-SubCell"/>
</dbReference>
<evidence type="ECO:0000256" key="2">
    <source>
        <dbReference type="ARBA" id="ARBA00007984"/>
    </source>
</evidence>
<feature type="compositionally biased region" description="Basic and acidic residues" evidence="11">
    <location>
        <begin position="1"/>
        <end position="18"/>
    </location>
</feature>
<evidence type="ECO:0000256" key="7">
    <source>
        <dbReference type="ARBA" id="ARBA00022989"/>
    </source>
</evidence>
<evidence type="ECO:0000256" key="3">
    <source>
        <dbReference type="ARBA" id="ARBA00011720"/>
    </source>
</evidence>
<dbReference type="PANTHER" id="PTHR13448">
    <property type="entry name" value="TRANSMEMBRANE PROTEIN 214"/>
    <property type="match status" value="1"/>
</dbReference>
<gene>
    <name evidence="13" type="ORF">HHK36_029956</name>
</gene>